<dbReference type="PROSITE" id="PS50914">
    <property type="entry name" value="BON"/>
    <property type="match status" value="2"/>
</dbReference>
<dbReference type="InterPro" id="IPR014004">
    <property type="entry name" value="Transpt-assoc_nodulatn_dom_bac"/>
</dbReference>
<protein>
    <submittedName>
        <fullName evidence="4">Putative hemolysin</fullName>
    </submittedName>
</protein>
<dbReference type="eggNOG" id="COG2823">
    <property type="taxonomic scope" value="Bacteria"/>
</dbReference>
<accession>E3BQE6</accession>
<gene>
    <name evidence="4" type="ORF">VIBC2010_18910</name>
</gene>
<evidence type="ECO:0000256" key="2">
    <source>
        <dbReference type="SAM" id="SignalP"/>
    </source>
</evidence>
<organism evidence="4 5">
    <name type="scientific">Vibrio caribbeanicus ATCC BAA-2122</name>
    <dbReference type="NCBI Taxonomy" id="796620"/>
    <lineage>
        <taxon>Bacteria</taxon>
        <taxon>Pseudomonadati</taxon>
        <taxon>Pseudomonadota</taxon>
        <taxon>Gammaproteobacteria</taxon>
        <taxon>Vibrionales</taxon>
        <taxon>Vibrionaceae</taxon>
        <taxon>Vibrio</taxon>
    </lineage>
</organism>
<keyword evidence="1 2" id="KW-0732">Signal</keyword>
<feature type="chain" id="PRO_5003167573" evidence="2">
    <location>
        <begin position="28"/>
        <end position="186"/>
    </location>
</feature>
<dbReference type="RefSeq" id="WP_009603427.1">
    <property type="nucleotide sequence ID" value="NZ_AEIU01000121.1"/>
</dbReference>
<feature type="domain" description="BON" evidence="3">
    <location>
        <begin position="45"/>
        <end position="113"/>
    </location>
</feature>
<sequence length="186" mass="20391">MWITRTVTLLSCLFLLNGCAGLFVAGAATTVDVATDTRTTQEIWDDNNIEFEIAGISNKPPFRGHSRIHANSFSGTVLLIGQADSEQLSEDIEKNVRALKGVKKIHNQLRIKQPISFGQISKDSWITTKVKSSLLTDSELNGINIKVITEDGEVFLIGKVTSKQADIASEIARNISGVKQVIKAFY</sequence>
<feature type="domain" description="BON" evidence="3">
    <location>
        <begin position="122"/>
        <end position="186"/>
    </location>
</feature>
<dbReference type="PANTHER" id="PTHR34606">
    <property type="entry name" value="BON DOMAIN-CONTAINING PROTEIN"/>
    <property type="match status" value="1"/>
</dbReference>
<feature type="signal peptide" evidence="2">
    <location>
        <begin position="1"/>
        <end position="27"/>
    </location>
</feature>
<dbReference type="SMART" id="SM00749">
    <property type="entry name" value="BON"/>
    <property type="match status" value="2"/>
</dbReference>
<dbReference type="OrthoDB" id="9783990at2"/>
<keyword evidence="5" id="KW-1185">Reference proteome</keyword>
<dbReference type="AlphaFoldDB" id="E3BQE6"/>
<dbReference type="Pfam" id="PF04972">
    <property type="entry name" value="BON"/>
    <property type="match status" value="2"/>
</dbReference>
<evidence type="ECO:0000259" key="3">
    <source>
        <dbReference type="PROSITE" id="PS50914"/>
    </source>
</evidence>
<evidence type="ECO:0000313" key="5">
    <source>
        <dbReference type="Proteomes" id="UP000002943"/>
    </source>
</evidence>
<reference evidence="4 5" key="1">
    <citation type="journal article" date="2012" name="Int. J. Syst. Evol. Microbiol.">
        <title>Vibrio caribbeanicus sp. nov., isolated from the marine sponge Scleritoderma cyanea.</title>
        <authorList>
            <person name="Hoffmann M."/>
            <person name="Monday S.R."/>
            <person name="Allard M.W."/>
            <person name="Strain E.A."/>
            <person name="Whittaker P."/>
            <person name="Naum M."/>
            <person name="McCarthy P.J."/>
            <person name="Lopez J.V."/>
            <person name="Fischer M."/>
            <person name="Brown E.W."/>
        </authorList>
    </citation>
    <scope>NUCLEOTIDE SEQUENCE [LARGE SCALE GENOMIC DNA]</scope>
    <source>
        <strain evidence="4 5">ATCC BAA-2122</strain>
    </source>
</reference>
<dbReference type="STRING" id="796620.VIBC2010_18910"/>
<evidence type="ECO:0000313" key="4">
    <source>
        <dbReference type="EMBL" id="EFP94699.1"/>
    </source>
</evidence>
<dbReference type="EMBL" id="AEIU01000121">
    <property type="protein sequence ID" value="EFP94699.1"/>
    <property type="molecule type" value="Genomic_DNA"/>
</dbReference>
<evidence type="ECO:0000256" key="1">
    <source>
        <dbReference type="ARBA" id="ARBA00022729"/>
    </source>
</evidence>
<name>E3BQE6_9VIBR</name>
<dbReference type="Proteomes" id="UP000002943">
    <property type="component" value="Unassembled WGS sequence"/>
</dbReference>
<dbReference type="Gene3D" id="3.30.1340.30">
    <property type="match status" value="2"/>
</dbReference>
<proteinExistence type="predicted"/>
<comment type="caution">
    <text evidence="4">The sequence shown here is derived from an EMBL/GenBank/DDBJ whole genome shotgun (WGS) entry which is preliminary data.</text>
</comment>
<dbReference type="InterPro" id="IPR051686">
    <property type="entry name" value="Lipoprotein_DolP"/>
</dbReference>
<dbReference type="PANTHER" id="PTHR34606:SF4">
    <property type="entry name" value="OUTER MEMBRANE LIPOPROTEIN DOLP"/>
    <property type="match status" value="1"/>
</dbReference>
<dbReference type="InterPro" id="IPR007055">
    <property type="entry name" value="BON_dom"/>
</dbReference>